<accession>A0A0R1JRR8</accession>
<dbReference type="STRING" id="1291734.FD02_GL001870"/>
<dbReference type="Proteomes" id="UP000051804">
    <property type="component" value="Unassembled WGS sequence"/>
</dbReference>
<dbReference type="EMBL" id="AZDJ01000003">
    <property type="protein sequence ID" value="KRK74032.1"/>
    <property type="molecule type" value="Genomic_DNA"/>
</dbReference>
<comment type="caution">
    <text evidence="1">The sequence shown here is derived from an EMBL/GenBank/DDBJ whole genome shotgun (WGS) entry which is preliminary data.</text>
</comment>
<organism evidence="1 2">
    <name type="scientific">Lacticaseibacillus nasuensis JCM 17158</name>
    <dbReference type="NCBI Taxonomy" id="1291734"/>
    <lineage>
        <taxon>Bacteria</taxon>
        <taxon>Bacillati</taxon>
        <taxon>Bacillota</taxon>
        <taxon>Bacilli</taxon>
        <taxon>Lactobacillales</taxon>
        <taxon>Lactobacillaceae</taxon>
        <taxon>Lacticaseibacillus</taxon>
    </lineage>
</organism>
<keyword evidence="2" id="KW-1185">Reference proteome</keyword>
<gene>
    <name evidence="1" type="ORF">FD02_GL001870</name>
</gene>
<evidence type="ECO:0000313" key="2">
    <source>
        <dbReference type="Proteomes" id="UP000051804"/>
    </source>
</evidence>
<dbReference type="AlphaFoldDB" id="A0A0R1JRR8"/>
<sequence>MWFKYRAPHVDPADYEIFFGENYKEWMQKFDDLKKTLPAIPEHYDNIYAITWLLTYFDEGRADSMKEAMNLFEQEEIQAPMQRQRDNVGEIRDRIFKRGLRLFFPNQAN</sequence>
<evidence type="ECO:0000313" key="1">
    <source>
        <dbReference type="EMBL" id="KRK74032.1"/>
    </source>
</evidence>
<name>A0A0R1JRR8_9LACO</name>
<dbReference type="PATRIC" id="fig|1291734.4.peg.1920"/>
<proteinExistence type="predicted"/>
<protein>
    <submittedName>
        <fullName evidence="1">Uncharacterized protein</fullName>
    </submittedName>
</protein>
<reference evidence="1 2" key="1">
    <citation type="journal article" date="2015" name="Genome Announc.">
        <title>Expanding the biotechnology potential of lactobacilli through comparative genomics of 213 strains and associated genera.</title>
        <authorList>
            <person name="Sun Z."/>
            <person name="Harris H.M."/>
            <person name="McCann A."/>
            <person name="Guo C."/>
            <person name="Argimon S."/>
            <person name="Zhang W."/>
            <person name="Yang X."/>
            <person name="Jeffery I.B."/>
            <person name="Cooney J.C."/>
            <person name="Kagawa T.F."/>
            <person name="Liu W."/>
            <person name="Song Y."/>
            <person name="Salvetti E."/>
            <person name="Wrobel A."/>
            <person name="Rasinkangas P."/>
            <person name="Parkhill J."/>
            <person name="Rea M.C."/>
            <person name="O'Sullivan O."/>
            <person name="Ritari J."/>
            <person name="Douillard F.P."/>
            <person name="Paul Ross R."/>
            <person name="Yang R."/>
            <person name="Briner A.E."/>
            <person name="Felis G.E."/>
            <person name="de Vos W.M."/>
            <person name="Barrangou R."/>
            <person name="Klaenhammer T.R."/>
            <person name="Caufield P.W."/>
            <person name="Cui Y."/>
            <person name="Zhang H."/>
            <person name="O'Toole P.W."/>
        </authorList>
    </citation>
    <scope>NUCLEOTIDE SEQUENCE [LARGE SCALE GENOMIC DNA]</scope>
    <source>
        <strain evidence="1 2">JCM 17158</strain>
    </source>
</reference>